<organism evidence="3 4">
    <name type="scientific">Smittium culicis</name>
    <dbReference type="NCBI Taxonomy" id="133412"/>
    <lineage>
        <taxon>Eukaryota</taxon>
        <taxon>Fungi</taxon>
        <taxon>Fungi incertae sedis</taxon>
        <taxon>Zoopagomycota</taxon>
        <taxon>Kickxellomycotina</taxon>
        <taxon>Harpellomycetes</taxon>
        <taxon>Harpellales</taxon>
        <taxon>Legeriomycetaceae</taxon>
        <taxon>Smittium</taxon>
    </lineage>
</organism>
<dbReference type="Gene3D" id="3.30.70.580">
    <property type="entry name" value="Pseudouridine synthase I, catalytic domain, N-terminal subdomain"/>
    <property type="match status" value="1"/>
</dbReference>
<dbReference type="GO" id="GO:0009982">
    <property type="term" value="F:pseudouridine synthase activity"/>
    <property type="evidence" value="ECO:0007669"/>
    <property type="project" value="InterPro"/>
</dbReference>
<protein>
    <submittedName>
        <fullName evidence="3">tRNA pseudouridine(38/39) synthase</fullName>
    </submittedName>
</protein>
<dbReference type="AlphaFoldDB" id="A0A1R1XEN4"/>
<proteinExistence type="predicted"/>
<dbReference type="InterPro" id="IPR020103">
    <property type="entry name" value="PsdUridine_synth_cat_dom_sf"/>
</dbReference>
<sequence length="179" mass="19841">MSSYSEWSKDQLIDRIKQLEAAQRVEGGPICSGTKPFLEKGGLSVSKIRDLGNAANILAGAVDVPGTANEDSSRPSKKQKKGKSKDKTKEFDFSKYPKRKVALKLSYLGCKYYGFARQGNVVQKADEMGGNVTFVPEDLPTVEGELFRALIKCKLRSWAGNIVVCAEQWEICGRCRRWG</sequence>
<comment type="caution">
    <text evidence="3">The sequence shown here is derived from an EMBL/GenBank/DDBJ whole genome shotgun (WGS) entry which is preliminary data.</text>
</comment>
<evidence type="ECO:0000313" key="4">
    <source>
        <dbReference type="Proteomes" id="UP000187283"/>
    </source>
</evidence>
<dbReference type="InterPro" id="IPR020094">
    <property type="entry name" value="TruA/RsuA/RluB/E/F_N"/>
</dbReference>
<dbReference type="GO" id="GO:0003723">
    <property type="term" value="F:RNA binding"/>
    <property type="evidence" value="ECO:0007669"/>
    <property type="project" value="InterPro"/>
</dbReference>
<keyword evidence="4" id="KW-1185">Reference proteome</keyword>
<evidence type="ECO:0000256" key="1">
    <source>
        <dbReference type="ARBA" id="ARBA00023235"/>
    </source>
</evidence>
<dbReference type="EMBL" id="LSSN01003641">
    <property type="protein sequence ID" value="OMJ13092.1"/>
    <property type="molecule type" value="Genomic_DNA"/>
</dbReference>
<feature type="compositionally biased region" description="Basic residues" evidence="2">
    <location>
        <begin position="75"/>
        <end position="84"/>
    </location>
</feature>
<dbReference type="GO" id="GO:0001522">
    <property type="term" value="P:pseudouridine synthesis"/>
    <property type="evidence" value="ECO:0007669"/>
    <property type="project" value="InterPro"/>
</dbReference>
<name>A0A1R1XEN4_9FUNG</name>
<dbReference type="OrthoDB" id="25767at2759"/>
<dbReference type="Proteomes" id="UP000187283">
    <property type="component" value="Unassembled WGS sequence"/>
</dbReference>
<dbReference type="SUPFAM" id="SSF55120">
    <property type="entry name" value="Pseudouridine synthase"/>
    <property type="match status" value="1"/>
</dbReference>
<keyword evidence="1" id="KW-0413">Isomerase</keyword>
<reference evidence="3 4" key="1">
    <citation type="submission" date="2017-01" db="EMBL/GenBank/DDBJ databases">
        <authorList>
            <person name="Mah S.A."/>
            <person name="Swanson W.J."/>
            <person name="Moy G.W."/>
            <person name="Vacquier V.D."/>
        </authorList>
    </citation>
    <scope>NUCLEOTIDE SEQUENCE [LARGE SCALE GENOMIC DNA]</scope>
    <source>
        <strain evidence="3 4">GSMNP</strain>
    </source>
</reference>
<dbReference type="STRING" id="133412.A0A1R1XEN4"/>
<evidence type="ECO:0000313" key="3">
    <source>
        <dbReference type="EMBL" id="OMJ13092.1"/>
    </source>
</evidence>
<feature type="region of interest" description="Disordered" evidence="2">
    <location>
        <begin position="65"/>
        <end position="91"/>
    </location>
</feature>
<gene>
    <name evidence="3" type="ORF">AYI70_g8714</name>
</gene>
<evidence type="ECO:0000256" key="2">
    <source>
        <dbReference type="SAM" id="MobiDB-lite"/>
    </source>
</evidence>
<accession>A0A1R1XEN4</accession>